<reference evidence="2" key="1">
    <citation type="journal article" date="2014" name="Int. J. Syst. Evol. Microbiol.">
        <title>Complete genome sequence of Corynebacterium casei LMG S-19264T (=DSM 44701T), isolated from a smear-ripened cheese.</title>
        <authorList>
            <consortium name="US DOE Joint Genome Institute (JGI-PGF)"/>
            <person name="Walter F."/>
            <person name="Albersmeier A."/>
            <person name="Kalinowski J."/>
            <person name="Ruckert C."/>
        </authorList>
    </citation>
    <scope>NUCLEOTIDE SEQUENCE</scope>
    <source>
        <strain evidence="2">CGMCC 1.12698</strain>
    </source>
</reference>
<comment type="caution">
    <text evidence="2">The sequence shown here is derived from an EMBL/GenBank/DDBJ whole genome shotgun (WGS) entry which is preliminary data.</text>
</comment>
<keyword evidence="3" id="KW-1185">Reference proteome</keyword>
<feature type="domain" description="NIPSNAP" evidence="1">
    <location>
        <begin position="8"/>
        <end position="77"/>
    </location>
</feature>
<dbReference type="Proteomes" id="UP000605259">
    <property type="component" value="Unassembled WGS sequence"/>
</dbReference>
<evidence type="ECO:0000259" key="1">
    <source>
        <dbReference type="Pfam" id="PF07978"/>
    </source>
</evidence>
<dbReference type="SUPFAM" id="SSF54909">
    <property type="entry name" value="Dimeric alpha+beta barrel"/>
    <property type="match status" value="1"/>
</dbReference>
<gene>
    <name evidence="2" type="ORF">GCM10007140_20770</name>
</gene>
<dbReference type="RefSeq" id="WP_188388287.1">
    <property type="nucleotide sequence ID" value="NZ_BMFK01000001.1"/>
</dbReference>
<evidence type="ECO:0000313" key="3">
    <source>
        <dbReference type="Proteomes" id="UP000605259"/>
    </source>
</evidence>
<protein>
    <recommendedName>
        <fullName evidence="1">NIPSNAP domain-containing protein</fullName>
    </recommendedName>
</protein>
<dbReference type="AlphaFoldDB" id="A0A917EPY5"/>
<sequence>MFHRRKYYIIKKEFVEIFNNHFNETNLPNQLKHGARLVGRWMRDNEDDTVEIFAIWEYDSYEEYVRIEKNVRSDEAHLQRIQEWYEKHGGRAHVIREYIVAMQNEAIVSTVRE</sequence>
<dbReference type="InterPro" id="IPR011008">
    <property type="entry name" value="Dimeric_a/b-barrel"/>
</dbReference>
<dbReference type="Pfam" id="PF07978">
    <property type="entry name" value="NIPSNAP"/>
    <property type="match status" value="1"/>
</dbReference>
<dbReference type="InterPro" id="IPR012577">
    <property type="entry name" value="NIPSNAP"/>
</dbReference>
<name>A0A917EPY5_9BACI</name>
<organism evidence="2 3">
    <name type="scientific">Priestia taiwanensis</name>
    <dbReference type="NCBI Taxonomy" id="1347902"/>
    <lineage>
        <taxon>Bacteria</taxon>
        <taxon>Bacillati</taxon>
        <taxon>Bacillota</taxon>
        <taxon>Bacilli</taxon>
        <taxon>Bacillales</taxon>
        <taxon>Bacillaceae</taxon>
        <taxon>Priestia</taxon>
    </lineage>
</organism>
<proteinExistence type="predicted"/>
<dbReference type="EMBL" id="BMFK01000001">
    <property type="protein sequence ID" value="GGE70761.1"/>
    <property type="molecule type" value="Genomic_DNA"/>
</dbReference>
<reference evidence="2" key="2">
    <citation type="submission" date="2020-09" db="EMBL/GenBank/DDBJ databases">
        <authorList>
            <person name="Sun Q."/>
            <person name="Zhou Y."/>
        </authorList>
    </citation>
    <scope>NUCLEOTIDE SEQUENCE</scope>
    <source>
        <strain evidence="2">CGMCC 1.12698</strain>
    </source>
</reference>
<dbReference type="Gene3D" id="3.30.70.100">
    <property type="match status" value="1"/>
</dbReference>
<accession>A0A917EPY5</accession>
<evidence type="ECO:0000313" key="2">
    <source>
        <dbReference type="EMBL" id="GGE70761.1"/>
    </source>
</evidence>